<comment type="caution">
    <text evidence="1">The sequence shown here is derived from an EMBL/GenBank/DDBJ whole genome shotgun (WGS) entry which is preliminary data.</text>
</comment>
<sequence>CGTGLVGAELADSGFGTVDGVDLSGPMAEKAEATGHYRKAIGGVDLNEPVTCVEHGHYDVITCCGVFTVGHVKEEALDNILAPARPGALLVVSTRNSYLRESRFAEHVDALADRGEIELLKRDGDAPYIDEEGATYWVLRK</sequence>
<keyword evidence="1" id="KW-0489">Methyltransferase</keyword>
<dbReference type="EMBL" id="JBHTIR010000614">
    <property type="protein sequence ID" value="MFD0851594.1"/>
    <property type="molecule type" value="Genomic_DNA"/>
</dbReference>
<protein>
    <submittedName>
        <fullName evidence="1">Class I SAM-dependent DNA methyltransferase</fullName>
    </submittedName>
</protein>
<name>A0ABW3CAX3_9ACTN</name>
<evidence type="ECO:0000313" key="2">
    <source>
        <dbReference type="Proteomes" id="UP001597083"/>
    </source>
</evidence>
<dbReference type="Pfam" id="PF13489">
    <property type="entry name" value="Methyltransf_23"/>
    <property type="match status" value="1"/>
</dbReference>
<organism evidence="1 2">
    <name type="scientific">Actinomadura adrarensis</name>
    <dbReference type="NCBI Taxonomy" id="1819600"/>
    <lineage>
        <taxon>Bacteria</taxon>
        <taxon>Bacillati</taxon>
        <taxon>Actinomycetota</taxon>
        <taxon>Actinomycetes</taxon>
        <taxon>Streptosporangiales</taxon>
        <taxon>Thermomonosporaceae</taxon>
        <taxon>Actinomadura</taxon>
    </lineage>
</organism>
<dbReference type="GO" id="GO:0008168">
    <property type="term" value="F:methyltransferase activity"/>
    <property type="evidence" value="ECO:0007669"/>
    <property type="project" value="UniProtKB-KW"/>
</dbReference>
<reference evidence="2" key="1">
    <citation type="journal article" date="2019" name="Int. J. Syst. Evol. Microbiol.">
        <title>The Global Catalogue of Microorganisms (GCM) 10K type strain sequencing project: providing services to taxonomists for standard genome sequencing and annotation.</title>
        <authorList>
            <consortium name="The Broad Institute Genomics Platform"/>
            <consortium name="The Broad Institute Genome Sequencing Center for Infectious Disease"/>
            <person name="Wu L."/>
            <person name="Ma J."/>
        </authorList>
    </citation>
    <scope>NUCLEOTIDE SEQUENCE [LARGE SCALE GENOMIC DNA]</scope>
    <source>
        <strain evidence="2">JCM 31696</strain>
    </source>
</reference>
<dbReference type="CDD" id="cd02440">
    <property type="entry name" value="AdoMet_MTases"/>
    <property type="match status" value="1"/>
</dbReference>
<dbReference type="Gene3D" id="3.40.50.150">
    <property type="entry name" value="Vaccinia Virus protein VP39"/>
    <property type="match status" value="1"/>
</dbReference>
<keyword evidence="2" id="KW-1185">Reference proteome</keyword>
<dbReference type="InterPro" id="IPR029063">
    <property type="entry name" value="SAM-dependent_MTases_sf"/>
</dbReference>
<proteinExistence type="predicted"/>
<gene>
    <name evidence="1" type="ORF">ACFQ07_05155</name>
</gene>
<feature type="non-terminal residue" evidence="1">
    <location>
        <position position="1"/>
    </location>
</feature>
<dbReference type="GO" id="GO:0032259">
    <property type="term" value="P:methylation"/>
    <property type="evidence" value="ECO:0007669"/>
    <property type="project" value="UniProtKB-KW"/>
</dbReference>
<keyword evidence="1" id="KW-0808">Transferase</keyword>
<dbReference type="SUPFAM" id="SSF53335">
    <property type="entry name" value="S-adenosyl-L-methionine-dependent methyltransferases"/>
    <property type="match status" value="1"/>
</dbReference>
<evidence type="ECO:0000313" key="1">
    <source>
        <dbReference type="EMBL" id="MFD0851594.1"/>
    </source>
</evidence>
<accession>A0ABW3CAX3</accession>
<dbReference type="Proteomes" id="UP001597083">
    <property type="component" value="Unassembled WGS sequence"/>
</dbReference>